<reference evidence="1" key="2">
    <citation type="submission" date="2025-09" db="UniProtKB">
        <authorList>
            <consortium name="Ensembl"/>
        </authorList>
    </citation>
    <scope>IDENTIFICATION</scope>
</reference>
<proteinExistence type="predicted"/>
<dbReference type="Ensembl" id="ENSPMET00000024410.1">
    <property type="protein sequence ID" value="ENSPMEP00000031433.1"/>
    <property type="gene ID" value="ENSPMEG00000018571.1"/>
</dbReference>
<keyword evidence="2" id="KW-1185">Reference proteome</keyword>
<evidence type="ECO:0000313" key="2">
    <source>
        <dbReference type="Proteomes" id="UP000261480"/>
    </source>
</evidence>
<reference evidence="1" key="1">
    <citation type="submission" date="2025-08" db="UniProtKB">
        <authorList>
            <consortium name="Ensembl"/>
        </authorList>
    </citation>
    <scope>IDENTIFICATION</scope>
</reference>
<name>A0A3B3YWA1_9TELE</name>
<evidence type="ECO:0000313" key="1">
    <source>
        <dbReference type="Ensembl" id="ENSPMEP00000031433.1"/>
    </source>
</evidence>
<protein>
    <submittedName>
        <fullName evidence="1">Uncharacterized protein</fullName>
    </submittedName>
</protein>
<organism evidence="1 2">
    <name type="scientific">Poecilia mexicana</name>
    <dbReference type="NCBI Taxonomy" id="48701"/>
    <lineage>
        <taxon>Eukaryota</taxon>
        <taxon>Metazoa</taxon>
        <taxon>Chordata</taxon>
        <taxon>Craniata</taxon>
        <taxon>Vertebrata</taxon>
        <taxon>Euteleostomi</taxon>
        <taxon>Actinopterygii</taxon>
        <taxon>Neopterygii</taxon>
        <taxon>Teleostei</taxon>
        <taxon>Neoteleostei</taxon>
        <taxon>Acanthomorphata</taxon>
        <taxon>Ovalentaria</taxon>
        <taxon>Atherinomorphae</taxon>
        <taxon>Cyprinodontiformes</taxon>
        <taxon>Poeciliidae</taxon>
        <taxon>Poeciliinae</taxon>
        <taxon>Poecilia</taxon>
    </lineage>
</organism>
<accession>A0A3B3YWA1</accession>
<dbReference type="AlphaFoldDB" id="A0A3B3YWA1"/>
<dbReference type="Proteomes" id="UP000261480">
    <property type="component" value="Unplaced"/>
</dbReference>
<sequence length="153" mass="17119">MAEKKNCPEGKTWDHLLRTCIKMGPIPTRKLHPPTVKFTVFSSEPVLTVVDPLLKKSKRHETVRILHIYFYLGVAEDSVLEVLKKTEPAVKFHAPQLEENGQDLQRVSDGSCRPMHQPNPKCEDGFGVCRDDHRVPLPATELGGTALVTAKTV</sequence>